<name>A0A5C3KEM0_COPMA</name>
<comment type="subcellular location">
    <subcellularLocation>
        <location evidence="2">Secreted</location>
    </subcellularLocation>
</comment>
<evidence type="ECO:0000256" key="1">
    <source>
        <dbReference type="ARBA" id="ARBA00001678"/>
    </source>
</evidence>
<reference evidence="12 13" key="1">
    <citation type="journal article" date="2019" name="Nat. Ecol. Evol.">
        <title>Megaphylogeny resolves global patterns of mushroom evolution.</title>
        <authorList>
            <person name="Varga T."/>
            <person name="Krizsan K."/>
            <person name="Foldi C."/>
            <person name="Dima B."/>
            <person name="Sanchez-Garcia M."/>
            <person name="Sanchez-Ramirez S."/>
            <person name="Szollosi G.J."/>
            <person name="Szarkandi J.G."/>
            <person name="Papp V."/>
            <person name="Albert L."/>
            <person name="Andreopoulos W."/>
            <person name="Angelini C."/>
            <person name="Antonin V."/>
            <person name="Barry K.W."/>
            <person name="Bougher N.L."/>
            <person name="Buchanan P."/>
            <person name="Buyck B."/>
            <person name="Bense V."/>
            <person name="Catcheside P."/>
            <person name="Chovatia M."/>
            <person name="Cooper J."/>
            <person name="Damon W."/>
            <person name="Desjardin D."/>
            <person name="Finy P."/>
            <person name="Geml J."/>
            <person name="Haridas S."/>
            <person name="Hughes K."/>
            <person name="Justo A."/>
            <person name="Karasinski D."/>
            <person name="Kautmanova I."/>
            <person name="Kiss B."/>
            <person name="Kocsube S."/>
            <person name="Kotiranta H."/>
            <person name="LaButti K.M."/>
            <person name="Lechner B.E."/>
            <person name="Liimatainen K."/>
            <person name="Lipzen A."/>
            <person name="Lukacs Z."/>
            <person name="Mihaltcheva S."/>
            <person name="Morgado L.N."/>
            <person name="Niskanen T."/>
            <person name="Noordeloos M.E."/>
            <person name="Ohm R.A."/>
            <person name="Ortiz-Santana B."/>
            <person name="Ovrebo C."/>
            <person name="Racz N."/>
            <person name="Riley R."/>
            <person name="Savchenko A."/>
            <person name="Shiryaev A."/>
            <person name="Soop K."/>
            <person name="Spirin V."/>
            <person name="Szebenyi C."/>
            <person name="Tomsovsky M."/>
            <person name="Tulloss R.E."/>
            <person name="Uehling J."/>
            <person name="Grigoriev I.V."/>
            <person name="Vagvolgyi C."/>
            <person name="Papp T."/>
            <person name="Martin F.M."/>
            <person name="Miettinen O."/>
            <person name="Hibbett D.S."/>
            <person name="Nagy L.G."/>
        </authorList>
    </citation>
    <scope>NUCLEOTIDE SEQUENCE [LARGE SCALE GENOMIC DNA]</scope>
    <source>
        <strain evidence="12 13">CBS 121175</strain>
    </source>
</reference>
<evidence type="ECO:0000256" key="6">
    <source>
        <dbReference type="ARBA" id="ARBA00022729"/>
    </source>
</evidence>
<comment type="similarity">
    <text evidence="3">Belongs to the glycosyl hydrolase 5 (cellulase A) family.</text>
</comment>
<dbReference type="PANTHER" id="PTHR31451:SF39">
    <property type="entry name" value="MANNAN ENDO-1,4-BETA-MANNOSIDASE 1"/>
    <property type="match status" value="1"/>
</dbReference>
<dbReference type="Pfam" id="PF26410">
    <property type="entry name" value="GH5_mannosidase"/>
    <property type="match status" value="1"/>
</dbReference>
<evidence type="ECO:0000313" key="13">
    <source>
        <dbReference type="Proteomes" id="UP000307440"/>
    </source>
</evidence>
<dbReference type="EC" id="3.2.1.78" evidence="4"/>
<evidence type="ECO:0000256" key="10">
    <source>
        <dbReference type="SAM" id="SignalP"/>
    </source>
</evidence>
<dbReference type="Proteomes" id="UP000307440">
    <property type="component" value="Unassembled WGS sequence"/>
</dbReference>
<evidence type="ECO:0000256" key="2">
    <source>
        <dbReference type="ARBA" id="ARBA00004613"/>
    </source>
</evidence>
<dbReference type="InterPro" id="IPR045053">
    <property type="entry name" value="MAN-like"/>
</dbReference>
<dbReference type="GO" id="GO:0016985">
    <property type="term" value="F:mannan endo-1,4-beta-mannosidase activity"/>
    <property type="evidence" value="ECO:0007669"/>
    <property type="project" value="UniProtKB-EC"/>
</dbReference>
<evidence type="ECO:0000256" key="3">
    <source>
        <dbReference type="ARBA" id="ARBA00005641"/>
    </source>
</evidence>
<dbReference type="STRING" id="230819.A0A5C3KEM0"/>
<keyword evidence="6 10" id="KW-0732">Signal</keyword>
<gene>
    <name evidence="12" type="ORF">FA15DRAFT_689795</name>
</gene>
<evidence type="ECO:0000313" key="12">
    <source>
        <dbReference type="EMBL" id="TFK18372.1"/>
    </source>
</evidence>
<feature type="region of interest" description="Disordered" evidence="9">
    <location>
        <begin position="440"/>
        <end position="471"/>
    </location>
</feature>
<accession>A0A5C3KEM0</accession>
<feature type="domain" description="Glycoside hydrolase family 5" evidence="11">
    <location>
        <begin position="31"/>
        <end position="266"/>
    </location>
</feature>
<evidence type="ECO:0000256" key="8">
    <source>
        <dbReference type="ARBA" id="ARBA00023295"/>
    </source>
</evidence>
<sequence>MHLQLWSVVALQVWLASAVTLVARNNGSTGFVSVKNGRFNLDGSLYRFYGTNAYWVHMTTDYDLELTFHDIAAAGFNVVRTWAHNDVSSKPASGPYFQILSDGKGAINEGEDGLKRLDKVVATAQKYGIKLLLTLTNNWNPARPIPKVAWNRRANTEELPRGFLSNDYGGIDAYVRAFNPDGAHDLFYTDRAIIDAFKNYVSHVVKRYAKSPAVLGWELGNDLRCSSTVPSSPNCNTATITNWAAEISSYIKTLDTNHLITPGDGGFYCLNCPKKFAKEFTKPSPSLPGRSFDGSYGVDTEDLIAIPDIDFGSFQLFPDQTEYFPSVEDSFATKAIGDGGKWVAVHSNTATLLGKPEALTAAAIIPKEHYSSFAPFNSTSKIPDGTPCGGVEPFQVDFAFTSWANIALHGNVSGVLEYQWQQSGLTSHGTIHENWEKRALTESPQDGSARYNGPANGQNADQFAASLPPLD</sequence>
<dbReference type="PANTHER" id="PTHR31451">
    <property type="match status" value="1"/>
</dbReference>
<evidence type="ECO:0000256" key="5">
    <source>
        <dbReference type="ARBA" id="ARBA00022525"/>
    </source>
</evidence>
<dbReference type="Gene3D" id="3.20.20.80">
    <property type="entry name" value="Glycosidases"/>
    <property type="match status" value="1"/>
</dbReference>
<evidence type="ECO:0000256" key="4">
    <source>
        <dbReference type="ARBA" id="ARBA00012706"/>
    </source>
</evidence>
<dbReference type="EMBL" id="ML210407">
    <property type="protein sequence ID" value="TFK18372.1"/>
    <property type="molecule type" value="Genomic_DNA"/>
</dbReference>
<keyword evidence="5" id="KW-0964">Secreted</keyword>
<proteinExistence type="inferred from homology"/>
<dbReference type="AlphaFoldDB" id="A0A5C3KEM0"/>
<evidence type="ECO:0000256" key="7">
    <source>
        <dbReference type="ARBA" id="ARBA00022801"/>
    </source>
</evidence>
<dbReference type="SUPFAM" id="SSF51445">
    <property type="entry name" value="(Trans)glycosidases"/>
    <property type="match status" value="1"/>
</dbReference>
<dbReference type="InterPro" id="IPR001547">
    <property type="entry name" value="Glyco_hydro_5"/>
</dbReference>
<dbReference type="InterPro" id="IPR017853">
    <property type="entry name" value="GH"/>
</dbReference>
<feature type="signal peptide" evidence="10">
    <location>
        <begin position="1"/>
        <end position="18"/>
    </location>
</feature>
<dbReference type="GO" id="GO:0005576">
    <property type="term" value="C:extracellular region"/>
    <property type="evidence" value="ECO:0007669"/>
    <property type="project" value="UniProtKB-SubCell"/>
</dbReference>
<protein>
    <recommendedName>
        <fullName evidence="4">mannan endo-1,4-beta-mannosidase</fullName>
        <ecNumber evidence="4">3.2.1.78</ecNumber>
    </recommendedName>
</protein>
<keyword evidence="8" id="KW-0326">Glycosidase</keyword>
<evidence type="ECO:0000259" key="11">
    <source>
        <dbReference type="Pfam" id="PF26410"/>
    </source>
</evidence>
<dbReference type="GO" id="GO:0046355">
    <property type="term" value="P:mannan catabolic process"/>
    <property type="evidence" value="ECO:0007669"/>
    <property type="project" value="UniProtKB-ARBA"/>
</dbReference>
<organism evidence="12 13">
    <name type="scientific">Coprinopsis marcescibilis</name>
    <name type="common">Agaric fungus</name>
    <name type="synonym">Psathyrella marcescibilis</name>
    <dbReference type="NCBI Taxonomy" id="230819"/>
    <lineage>
        <taxon>Eukaryota</taxon>
        <taxon>Fungi</taxon>
        <taxon>Dikarya</taxon>
        <taxon>Basidiomycota</taxon>
        <taxon>Agaricomycotina</taxon>
        <taxon>Agaricomycetes</taxon>
        <taxon>Agaricomycetidae</taxon>
        <taxon>Agaricales</taxon>
        <taxon>Agaricineae</taxon>
        <taxon>Psathyrellaceae</taxon>
        <taxon>Coprinopsis</taxon>
    </lineage>
</organism>
<dbReference type="OrthoDB" id="406631at2759"/>
<evidence type="ECO:0000256" key="9">
    <source>
        <dbReference type="SAM" id="MobiDB-lite"/>
    </source>
</evidence>
<keyword evidence="13" id="KW-1185">Reference proteome</keyword>
<comment type="catalytic activity">
    <reaction evidence="1">
        <text>Random hydrolysis of (1-&gt;4)-beta-D-mannosidic linkages in mannans, galactomannans and glucomannans.</text>
        <dbReference type="EC" id="3.2.1.78"/>
    </reaction>
</comment>
<feature type="chain" id="PRO_5022716773" description="mannan endo-1,4-beta-mannosidase" evidence="10">
    <location>
        <begin position="19"/>
        <end position="471"/>
    </location>
</feature>
<keyword evidence="7" id="KW-0378">Hydrolase</keyword>